<proteinExistence type="inferred from homology"/>
<dbReference type="EMBL" id="JABEQJ010000036">
    <property type="protein sequence ID" value="MBB2162344.1"/>
    <property type="molecule type" value="Genomic_DNA"/>
</dbReference>
<dbReference type="Pfam" id="PF05016">
    <property type="entry name" value="ParE_toxin"/>
    <property type="match status" value="1"/>
</dbReference>
<dbReference type="Gene3D" id="3.30.2310.20">
    <property type="entry name" value="RelE-like"/>
    <property type="match status" value="1"/>
</dbReference>
<evidence type="ECO:0000256" key="2">
    <source>
        <dbReference type="ARBA" id="ARBA00022649"/>
    </source>
</evidence>
<gene>
    <name evidence="3" type="ORF">HLH48_19640</name>
</gene>
<dbReference type="Proteomes" id="UP000589085">
    <property type="component" value="Unassembled WGS sequence"/>
</dbReference>
<dbReference type="InterPro" id="IPR035093">
    <property type="entry name" value="RelE/ParE_toxin_dom_sf"/>
</dbReference>
<protein>
    <submittedName>
        <fullName evidence="3">Type II toxin-antitoxin system RelE/ParE family toxin</fullName>
    </submittedName>
</protein>
<comment type="caution">
    <text evidence="3">The sequence shown here is derived from an EMBL/GenBank/DDBJ whole genome shotgun (WGS) entry which is preliminary data.</text>
</comment>
<comment type="similarity">
    <text evidence="1">Belongs to the RelE toxin family.</text>
</comment>
<organism evidence="3 4">
    <name type="scientific">Gluconacetobacter sacchari</name>
    <dbReference type="NCBI Taxonomy" id="92759"/>
    <lineage>
        <taxon>Bacteria</taxon>
        <taxon>Pseudomonadati</taxon>
        <taxon>Pseudomonadota</taxon>
        <taxon>Alphaproteobacteria</taxon>
        <taxon>Acetobacterales</taxon>
        <taxon>Acetobacteraceae</taxon>
        <taxon>Gluconacetobacter</taxon>
    </lineage>
</organism>
<dbReference type="AlphaFoldDB" id="A0A7W4NQA9"/>
<evidence type="ECO:0000313" key="4">
    <source>
        <dbReference type="Proteomes" id="UP000589085"/>
    </source>
</evidence>
<dbReference type="RefSeq" id="WP_182999169.1">
    <property type="nucleotide sequence ID" value="NZ_JABEQJ010000036.1"/>
</dbReference>
<dbReference type="PANTHER" id="PTHR33755:SF6">
    <property type="entry name" value="PLASMID STABILIZATION SYSTEM PROTEIN"/>
    <property type="match status" value="1"/>
</dbReference>
<sequence>MIVRFTSDAEDDLEAIGDYIARDNPMRAVGFLRELKACCLELVSLPHAWPLVTRYASKGIRRRIYGDYVVFYHPGPAALTILRVLHGARDYAEIILDQ</sequence>
<evidence type="ECO:0000256" key="1">
    <source>
        <dbReference type="ARBA" id="ARBA00006226"/>
    </source>
</evidence>
<keyword evidence="2" id="KW-1277">Toxin-antitoxin system</keyword>
<reference evidence="3 4" key="1">
    <citation type="submission" date="2020-04" db="EMBL/GenBank/DDBJ databases">
        <title>Description of novel Gluconacetobacter.</title>
        <authorList>
            <person name="Sombolestani A."/>
        </authorList>
    </citation>
    <scope>NUCLEOTIDE SEQUENCE [LARGE SCALE GENOMIC DNA]</scope>
    <source>
        <strain evidence="3 4">LMG 19747</strain>
    </source>
</reference>
<name>A0A7W4NQA9_9PROT</name>
<accession>A0A7W4NQA9</accession>
<evidence type="ECO:0000313" key="3">
    <source>
        <dbReference type="EMBL" id="MBB2162344.1"/>
    </source>
</evidence>
<dbReference type="PANTHER" id="PTHR33755">
    <property type="entry name" value="TOXIN PARE1-RELATED"/>
    <property type="match status" value="1"/>
</dbReference>
<dbReference type="InterPro" id="IPR051803">
    <property type="entry name" value="TA_system_RelE-like_toxin"/>
</dbReference>
<dbReference type="InterPro" id="IPR007712">
    <property type="entry name" value="RelE/ParE_toxin"/>
</dbReference>